<dbReference type="InterPro" id="IPR045062">
    <property type="entry name" value="Cyt_c_biogenesis_CcsA/CcmC"/>
</dbReference>
<dbReference type="Pfam" id="PF01578">
    <property type="entry name" value="Cytochrom_C_asm"/>
    <property type="match status" value="1"/>
</dbReference>
<dbReference type="GO" id="GO:0020037">
    <property type="term" value="F:heme binding"/>
    <property type="evidence" value="ECO:0007669"/>
    <property type="project" value="InterPro"/>
</dbReference>
<evidence type="ECO:0000259" key="7">
    <source>
        <dbReference type="Pfam" id="PF01578"/>
    </source>
</evidence>
<proteinExistence type="predicted"/>
<gene>
    <name evidence="8" type="ORF">SAMN05421770_103403</name>
</gene>
<evidence type="ECO:0000256" key="5">
    <source>
        <dbReference type="ARBA" id="ARBA00023136"/>
    </source>
</evidence>
<evidence type="ECO:0000256" key="2">
    <source>
        <dbReference type="ARBA" id="ARBA00022692"/>
    </source>
</evidence>
<feature type="transmembrane region" description="Helical" evidence="6">
    <location>
        <begin position="94"/>
        <end position="112"/>
    </location>
</feature>
<dbReference type="GO" id="GO:0005886">
    <property type="term" value="C:plasma membrane"/>
    <property type="evidence" value="ECO:0007669"/>
    <property type="project" value="TreeGrafter"/>
</dbReference>
<feature type="transmembrane region" description="Helical" evidence="6">
    <location>
        <begin position="214"/>
        <end position="232"/>
    </location>
</feature>
<dbReference type="AlphaFoldDB" id="A0A239J2F4"/>
<evidence type="ECO:0000256" key="3">
    <source>
        <dbReference type="ARBA" id="ARBA00022748"/>
    </source>
</evidence>
<dbReference type="GO" id="GO:0017004">
    <property type="term" value="P:cytochrome complex assembly"/>
    <property type="evidence" value="ECO:0007669"/>
    <property type="project" value="UniProtKB-KW"/>
</dbReference>
<protein>
    <submittedName>
        <fullName evidence="8">ABC-type uncharacterized transport system, permease component</fullName>
    </submittedName>
</protein>
<accession>A0A239J2F4</accession>
<evidence type="ECO:0000256" key="6">
    <source>
        <dbReference type="SAM" id="Phobius"/>
    </source>
</evidence>
<feature type="transmembrane region" description="Helical" evidence="6">
    <location>
        <begin position="124"/>
        <end position="151"/>
    </location>
</feature>
<evidence type="ECO:0000313" key="8">
    <source>
        <dbReference type="EMBL" id="SNS99955.1"/>
    </source>
</evidence>
<feature type="transmembrane region" description="Helical" evidence="6">
    <location>
        <begin position="184"/>
        <end position="202"/>
    </location>
</feature>
<reference evidence="8 9" key="1">
    <citation type="submission" date="2017-06" db="EMBL/GenBank/DDBJ databases">
        <authorList>
            <person name="Kim H.J."/>
            <person name="Triplett B.A."/>
        </authorList>
    </citation>
    <scope>NUCLEOTIDE SEQUENCE [LARGE SCALE GENOMIC DNA]</scope>
    <source>
        <strain evidence="8 9">DSM 18704</strain>
    </source>
</reference>
<dbReference type="PANTHER" id="PTHR30071:SF1">
    <property type="entry name" value="CYTOCHROME B_B6 PROTEIN-RELATED"/>
    <property type="match status" value="1"/>
</dbReference>
<keyword evidence="2 6" id="KW-0812">Transmembrane</keyword>
<keyword evidence="5 6" id="KW-0472">Membrane</keyword>
<evidence type="ECO:0000313" key="9">
    <source>
        <dbReference type="Proteomes" id="UP000198356"/>
    </source>
</evidence>
<organism evidence="8 9">
    <name type="scientific">Granulicella rosea</name>
    <dbReference type="NCBI Taxonomy" id="474952"/>
    <lineage>
        <taxon>Bacteria</taxon>
        <taxon>Pseudomonadati</taxon>
        <taxon>Acidobacteriota</taxon>
        <taxon>Terriglobia</taxon>
        <taxon>Terriglobales</taxon>
        <taxon>Acidobacteriaceae</taxon>
        <taxon>Granulicella</taxon>
    </lineage>
</organism>
<feature type="domain" description="Cytochrome c assembly protein" evidence="7">
    <location>
        <begin position="43"/>
        <end position="255"/>
    </location>
</feature>
<dbReference type="OrthoDB" id="114897at2"/>
<evidence type="ECO:0000256" key="1">
    <source>
        <dbReference type="ARBA" id="ARBA00004141"/>
    </source>
</evidence>
<feature type="transmembrane region" description="Helical" evidence="6">
    <location>
        <begin position="244"/>
        <end position="263"/>
    </location>
</feature>
<keyword evidence="9" id="KW-1185">Reference proteome</keyword>
<feature type="transmembrane region" description="Helical" evidence="6">
    <location>
        <begin position="71"/>
        <end position="87"/>
    </location>
</feature>
<evidence type="ECO:0000256" key="4">
    <source>
        <dbReference type="ARBA" id="ARBA00022989"/>
    </source>
</evidence>
<dbReference type="EMBL" id="FZOU01000003">
    <property type="protein sequence ID" value="SNS99955.1"/>
    <property type="molecule type" value="Genomic_DNA"/>
</dbReference>
<keyword evidence="3" id="KW-0201">Cytochrome c-type biogenesis</keyword>
<dbReference type="Proteomes" id="UP000198356">
    <property type="component" value="Unassembled WGS sequence"/>
</dbReference>
<dbReference type="PANTHER" id="PTHR30071">
    <property type="entry name" value="HEME EXPORTER PROTEIN C"/>
    <property type="match status" value="1"/>
</dbReference>
<keyword evidence="4 6" id="KW-1133">Transmembrane helix</keyword>
<feature type="transmembrane region" description="Helical" evidence="6">
    <location>
        <begin position="33"/>
        <end position="51"/>
    </location>
</feature>
<feature type="transmembrane region" description="Helical" evidence="6">
    <location>
        <begin position="6"/>
        <end position="26"/>
    </location>
</feature>
<name>A0A239J2F4_9BACT</name>
<comment type="subcellular location">
    <subcellularLocation>
        <location evidence="1">Membrane</location>
        <topology evidence="1">Multi-pass membrane protein</topology>
    </subcellularLocation>
</comment>
<sequence>MSLFWLRVAVFLYGASALAVLPAALYDRPRWRHIAIPTTVAALLFHFVSLAEMLRDAHHSLPVDAHETQTLLALLLTAGFLAVYARYKTVAPGVFLLPVTFLLCLGPAFRPSKELLAPLLQTGWIFLHIALLLAAYAALLVSLIASLLYLIQERRLKTKFKAAKSSGITLPPLDTIDQIALKSLLFGLPCMTAGLLIGSLLAEQTVGPSYFLDPKVLLSFAMWLAYVGMIFIRRHSGLRGRRAVYLSSFVFFVVVTVWAANLFSSVHRFGAP</sequence>
<dbReference type="InterPro" id="IPR002541">
    <property type="entry name" value="Cyt_c_assembly"/>
</dbReference>